<dbReference type="RefSeq" id="WP_407049815.1">
    <property type="nucleotide sequence ID" value="NZ_CP158568.1"/>
</dbReference>
<dbReference type="GO" id="GO:0015920">
    <property type="term" value="P:lipopolysaccharide transport"/>
    <property type="evidence" value="ECO:0007669"/>
    <property type="project" value="TreeGrafter"/>
</dbReference>
<dbReference type="KEGG" id="mflg:ABS361_22480"/>
<evidence type="ECO:0000256" key="2">
    <source>
        <dbReference type="ARBA" id="ARBA00022448"/>
    </source>
</evidence>
<evidence type="ECO:0000313" key="4">
    <source>
        <dbReference type="EMBL" id="XBY44724.1"/>
    </source>
</evidence>
<dbReference type="AlphaFoldDB" id="A0AAU7XAF1"/>
<sequence>MLREAMARYGRDNLGFFWLIGEPLILSCGVLIIWTAIGGHGHAEVGMVPLMLSGYATLTLQRHIINRATHKLRNSTALLYHRKIHLLDGLISTTLLESISVLGAFLVAYAGLYLFDLVPAIRDPIALFGSWLLWVWYLFASALIIASLTELVEWVEHLIPPLMYFGIPISGTFYISDWIPYDFRKILLLNPQVHVNELFRSAFFPPEVHLYGDPWYVFWWSAIMMAIGLFMVDYAKLAIRYD</sequence>
<dbReference type="EMBL" id="CP158568">
    <property type="protein sequence ID" value="XBY44724.1"/>
    <property type="molecule type" value="Genomic_DNA"/>
</dbReference>
<reference evidence="4" key="1">
    <citation type="submission" date="2024-06" db="EMBL/GenBank/DDBJ databases">
        <title>Methylostella associata gen. nov., sp. nov., a novel Ancalomicrobiaceae-affiliated facultatively methylotrophic bacteria that feed on methanotrophs of the genus Methylococcus.</title>
        <authorList>
            <person name="Saltykova V."/>
            <person name="Danilova O.V."/>
            <person name="Oshkin I.Y."/>
            <person name="Belova S.E."/>
            <person name="Pimenov N.V."/>
            <person name="Dedysh S.N."/>
        </authorList>
    </citation>
    <scope>NUCLEOTIDE SEQUENCE</scope>
    <source>
        <strain evidence="4">S20</strain>
    </source>
</reference>
<dbReference type="PANTHER" id="PTHR30413">
    <property type="entry name" value="INNER MEMBRANE TRANSPORT PERMEASE"/>
    <property type="match status" value="1"/>
</dbReference>
<proteinExistence type="inferred from homology"/>
<protein>
    <submittedName>
        <fullName evidence="4">Sugar ABC transporter permease</fullName>
    </submittedName>
</protein>
<dbReference type="PANTHER" id="PTHR30413:SF10">
    <property type="entry name" value="CAPSULE POLYSACCHARIDE EXPORT INNER-MEMBRANE PROTEIN CTRC"/>
    <property type="match status" value="1"/>
</dbReference>
<dbReference type="GO" id="GO:0140359">
    <property type="term" value="F:ABC-type transporter activity"/>
    <property type="evidence" value="ECO:0007669"/>
    <property type="project" value="InterPro"/>
</dbReference>
<feature type="transmembrane region" description="Helical" evidence="3">
    <location>
        <begin position="215"/>
        <end position="235"/>
    </location>
</feature>
<feature type="transmembrane region" description="Helical" evidence="3">
    <location>
        <begin position="134"/>
        <end position="155"/>
    </location>
</feature>
<dbReference type="InterPro" id="IPR000412">
    <property type="entry name" value="ABC_2_transport"/>
</dbReference>
<gene>
    <name evidence="4" type="ORF">ABS361_22480</name>
</gene>
<keyword evidence="3" id="KW-1133">Transmembrane helix</keyword>
<evidence type="ECO:0000256" key="3">
    <source>
        <dbReference type="SAM" id="Phobius"/>
    </source>
</evidence>
<keyword evidence="3" id="KW-0812">Transmembrane</keyword>
<feature type="transmembrane region" description="Helical" evidence="3">
    <location>
        <begin position="43"/>
        <end position="65"/>
    </location>
</feature>
<dbReference type="PRINTS" id="PR00164">
    <property type="entry name" value="ABC2TRNSPORT"/>
</dbReference>
<keyword evidence="2" id="KW-0813">Transport</keyword>
<accession>A0AAU7XAF1</accession>
<comment type="similarity">
    <text evidence="1">Belongs to the ABC-2 integral membrane protein family.</text>
</comment>
<keyword evidence="3" id="KW-0472">Membrane</keyword>
<name>A0AAU7XAF1_9HYPH</name>
<dbReference type="GO" id="GO:0043190">
    <property type="term" value="C:ATP-binding cassette (ABC) transporter complex"/>
    <property type="evidence" value="ECO:0007669"/>
    <property type="project" value="InterPro"/>
</dbReference>
<feature type="transmembrane region" description="Helical" evidence="3">
    <location>
        <begin position="16"/>
        <end position="37"/>
    </location>
</feature>
<feature type="transmembrane region" description="Helical" evidence="3">
    <location>
        <begin position="86"/>
        <end position="114"/>
    </location>
</feature>
<organism evidence="4">
    <name type="scientific">Methyloraptor flagellatus</name>
    <dbReference type="NCBI Taxonomy" id="3162530"/>
    <lineage>
        <taxon>Bacteria</taxon>
        <taxon>Pseudomonadati</taxon>
        <taxon>Pseudomonadota</taxon>
        <taxon>Alphaproteobacteria</taxon>
        <taxon>Hyphomicrobiales</taxon>
        <taxon>Ancalomicrobiaceae</taxon>
        <taxon>Methyloraptor</taxon>
    </lineage>
</organism>
<evidence type="ECO:0000256" key="1">
    <source>
        <dbReference type="ARBA" id="ARBA00007783"/>
    </source>
</evidence>
<feature type="transmembrane region" description="Helical" evidence="3">
    <location>
        <begin position="162"/>
        <end position="181"/>
    </location>
</feature>